<dbReference type="GO" id="GO:0008579">
    <property type="term" value="F:JUN kinase phosphatase activity"/>
    <property type="evidence" value="ECO:0007669"/>
    <property type="project" value="TreeGrafter"/>
</dbReference>
<dbReference type="PROSITE" id="PS00383">
    <property type="entry name" value="TYR_PHOSPHATASE_1"/>
    <property type="match status" value="1"/>
</dbReference>
<dbReference type="InterPro" id="IPR000387">
    <property type="entry name" value="Tyr_Pase_dom"/>
</dbReference>
<feature type="domain" description="Tyrosine specific protein phosphatases" evidence="3">
    <location>
        <begin position="108"/>
        <end position="172"/>
    </location>
</feature>
<dbReference type="InterPro" id="IPR016130">
    <property type="entry name" value="Tyr_Pase_AS"/>
</dbReference>
<evidence type="ECO:0000256" key="1">
    <source>
        <dbReference type="ARBA" id="ARBA00022912"/>
    </source>
</evidence>
<dbReference type="CDD" id="cd14498">
    <property type="entry name" value="DSP"/>
    <property type="match status" value="1"/>
</dbReference>
<feature type="domain" description="Tyrosine-protein phosphatase" evidence="2">
    <location>
        <begin position="55"/>
        <end position="191"/>
    </location>
</feature>
<organism evidence="4 5">
    <name type="scientific">Manduca sexta</name>
    <name type="common">Tobacco hawkmoth</name>
    <name type="synonym">Tobacco hornworm</name>
    <dbReference type="NCBI Taxonomy" id="7130"/>
    <lineage>
        <taxon>Eukaryota</taxon>
        <taxon>Metazoa</taxon>
        <taxon>Ecdysozoa</taxon>
        <taxon>Arthropoda</taxon>
        <taxon>Hexapoda</taxon>
        <taxon>Insecta</taxon>
        <taxon>Pterygota</taxon>
        <taxon>Neoptera</taxon>
        <taxon>Endopterygota</taxon>
        <taxon>Lepidoptera</taxon>
        <taxon>Glossata</taxon>
        <taxon>Ditrysia</taxon>
        <taxon>Bombycoidea</taxon>
        <taxon>Sphingidae</taxon>
        <taxon>Sphinginae</taxon>
        <taxon>Sphingini</taxon>
        <taxon>Manduca</taxon>
    </lineage>
</organism>
<dbReference type="AlphaFoldDB" id="A0A922CJV0"/>
<evidence type="ECO:0000313" key="4">
    <source>
        <dbReference type="EMBL" id="KAG6448701.1"/>
    </source>
</evidence>
<evidence type="ECO:0000313" key="5">
    <source>
        <dbReference type="Proteomes" id="UP000791440"/>
    </source>
</evidence>
<reference evidence="4" key="2">
    <citation type="submission" date="2020-12" db="EMBL/GenBank/DDBJ databases">
        <authorList>
            <person name="Kanost M."/>
        </authorList>
    </citation>
    <scope>NUCLEOTIDE SEQUENCE</scope>
</reference>
<dbReference type="PANTHER" id="PTHR46377">
    <property type="entry name" value="DUAL SPECIFICITY PROTEIN PHOSPHATASE 19"/>
    <property type="match status" value="1"/>
</dbReference>
<dbReference type="GO" id="GO:0005737">
    <property type="term" value="C:cytoplasm"/>
    <property type="evidence" value="ECO:0007669"/>
    <property type="project" value="TreeGrafter"/>
</dbReference>
<evidence type="ECO:0008006" key="6">
    <source>
        <dbReference type="Google" id="ProtNLM"/>
    </source>
</evidence>
<dbReference type="PROSITE" id="PS50056">
    <property type="entry name" value="TYR_PHOSPHATASE_2"/>
    <property type="match status" value="1"/>
</dbReference>
<dbReference type="SMART" id="SM00195">
    <property type="entry name" value="DSPc"/>
    <property type="match status" value="1"/>
</dbReference>
<dbReference type="Pfam" id="PF00782">
    <property type="entry name" value="DSPc"/>
    <property type="match status" value="1"/>
</dbReference>
<dbReference type="InterPro" id="IPR020422">
    <property type="entry name" value="TYR_PHOSPHATASE_DUAL_dom"/>
</dbReference>
<evidence type="ECO:0000259" key="3">
    <source>
        <dbReference type="PROSITE" id="PS50056"/>
    </source>
</evidence>
<keyword evidence="1" id="KW-0378">Hydrolase</keyword>
<dbReference type="Proteomes" id="UP000791440">
    <property type="component" value="Unassembled WGS sequence"/>
</dbReference>
<dbReference type="EMBL" id="JH668360">
    <property type="protein sequence ID" value="KAG6448701.1"/>
    <property type="molecule type" value="Genomic_DNA"/>
</dbReference>
<comment type="caution">
    <text evidence="4">The sequence shown here is derived from an EMBL/GenBank/DDBJ whole genome shotgun (WGS) entry which is preliminary data.</text>
</comment>
<reference evidence="4" key="1">
    <citation type="journal article" date="2016" name="Insect Biochem. Mol. Biol.">
        <title>Multifaceted biological insights from a draft genome sequence of the tobacco hornworm moth, Manduca sexta.</title>
        <authorList>
            <person name="Kanost M.R."/>
            <person name="Arrese E.L."/>
            <person name="Cao X."/>
            <person name="Chen Y.R."/>
            <person name="Chellapilla S."/>
            <person name="Goldsmith M.R."/>
            <person name="Grosse-Wilde E."/>
            <person name="Heckel D.G."/>
            <person name="Herndon N."/>
            <person name="Jiang H."/>
            <person name="Papanicolaou A."/>
            <person name="Qu J."/>
            <person name="Soulages J.L."/>
            <person name="Vogel H."/>
            <person name="Walters J."/>
            <person name="Waterhouse R.M."/>
            <person name="Ahn S.J."/>
            <person name="Almeida F.C."/>
            <person name="An C."/>
            <person name="Aqrawi P."/>
            <person name="Bretschneider A."/>
            <person name="Bryant W.B."/>
            <person name="Bucks S."/>
            <person name="Chao H."/>
            <person name="Chevignon G."/>
            <person name="Christen J.M."/>
            <person name="Clarke D.F."/>
            <person name="Dittmer N.T."/>
            <person name="Ferguson L.C.F."/>
            <person name="Garavelou S."/>
            <person name="Gordon K.H.J."/>
            <person name="Gunaratna R.T."/>
            <person name="Han Y."/>
            <person name="Hauser F."/>
            <person name="He Y."/>
            <person name="Heidel-Fischer H."/>
            <person name="Hirsh A."/>
            <person name="Hu Y."/>
            <person name="Jiang H."/>
            <person name="Kalra D."/>
            <person name="Klinner C."/>
            <person name="Konig C."/>
            <person name="Kovar C."/>
            <person name="Kroll A.R."/>
            <person name="Kuwar S.S."/>
            <person name="Lee S.L."/>
            <person name="Lehman R."/>
            <person name="Li K."/>
            <person name="Li Z."/>
            <person name="Liang H."/>
            <person name="Lovelace S."/>
            <person name="Lu Z."/>
            <person name="Mansfield J.H."/>
            <person name="McCulloch K.J."/>
            <person name="Mathew T."/>
            <person name="Morton B."/>
            <person name="Muzny D.M."/>
            <person name="Neunemann D."/>
            <person name="Ongeri F."/>
            <person name="Pauchet Y."/>
            <person name="Pu L.L."/>
            <person name="Pyrousis I."/>
            <person name="Rao X.J."/>
            <person name="Redding A."/>
            <person name="Roesel C."/>
            <person name="Sanchez-Gracia A."/>
            <person name="Schaack S."/>
            <person name="Shukla A."/>
            <person name="Tetreau G."/>
            <person name="Wang Y."/>
            <person name="Xiong G.H."/>
            <person name="Traut W."/>
            <person name="Walsh T.K."/>
            <person name="Worley K.C."/>
            <person name="Wu D."/>
            <person name="Wu W."/>
            <person name="Wu Y.Q."/>
            <person name="Zhang X."/>
            <person name="Zou Z."/>
            <person name="Zucker H."/>
            <person name="Briscoe A.D."/>
            <person name="Burmester T."/>
            <person name="Clem R.J."/>
            <person name="Feyereisen R."/>
            <person name="Grimmelikhuijzen C.J.P."/>
            <person name="Hamodrakas S.J."/>
            <person name="Hansson B.S."/>
            <person name="Huguet E."/>
            <person name="Jermiin L.S."/>
            <person name="Lan Q."/>
            <person name="Lehman H.K."/>
            <person name="Lorenzen M."/>
            <person name="Merzendorfer H."/>
            <person name="Michalopoulos I."/>
            <person name="Morton D.B."/>
            <person name="Muthukrishnan S."/>
            <person name="Oakeshott J.G."/>
            <person name="Palmer W."/>
            <person name="Park Y."/>
            <person name="Passarelli A.L."/>
            <person name="Rozas J."/>
            <person name="Schwartz L.M."/>
            <person name="Smith W."/>
            <person name="Southgate A."/>
            <person name="Vilcinskas A."/>
            <person name="Vogt R."/>
            <person name="Wang P."/>
            <person name="Werren J."/>
            <person name="Yu X.Q."/>
            <person name="Zhou J.J."/>
            <person name="Brown S.J."/>
            <person name="Scherer S.E."/>
            <person name="Richards S."/>
            <person name="Blissard G.W."/>
        </authorList>
    </citation>
    <scope>NUCLEOTIDE SEQUENCE</scope>
</reference>
<keyword evidence="1" id="KW-0904">Protein phosphatase</keyword>
<keyword evidence="5" id="KW-1185">Reference proteome</keyword>
<protein>
    <recommendedName>
        <fullName evidence="6">Dual specificity protein phosphatase 19</fullName>
    </recommendedName>
</protein>
<sequence length="191" mass="21724">MNFLKELQKQRKKLKETETIVTNVDGKRFVESKNDVKTISSNMYGFVVDTKPDNVPIMVTEHLYIGSQDCTNESVLINNNIKHVLSLGIYVPVPIDQKFVDCLDLPETDIKPVLRECLPYINVAIDSKENVLVHCNAGVSRTSMVAIAYLMQYKNMSYDDAYELVKDKRPAIQPNDGFKKQLRGIKPSELI</sequence>
<evidence type="ECO:0000259" key="2">
    <source>
        <dbReference type="PROSITE" id="PS50054"/>
    </source>
</evidence>
<name>A0A922CJV0_MANSE</name>
<dbReference type="InterPro" id="IPR000340">
    <property type="entry name" value="Dual-sp_phosphatase_cat-dom"/>
</dbReference>
<proteinExistence type="predicted"/>
<accession>A0A922CJV0</accession>
<dbReference type="PANTHER" id="PTHR46377:SF1">
    <property type="entry name" value="DUAL SPECIFICITY PROTEIN PHOSPHATASE 19"/>
    <property type="match status" value="1"/>
</dbReference>
<dbReference type="PROSITE" id="PS50054">
    <property type="entry name" value="TYR_PHOSPHATASE_DUAL"/>
    <property type="match status" value="1"/>
</dbReference>
<gene>
    <name evidence="4" type="ORF">O3G_MSEX005640</name>
</gene>